<evidence type="ECO:0000313" key="3">
    <source>
        <dbReference type="Proteomes" id="UP001203058"/>
    </source>
</evidence>
<name>A0ABS9VND7_9SPHN</name>
<organism evidence="2 3">
    <name type="scientific">Sphingomonas telluris</name>
    <dbReference type="NCBI Taxonomy" id="2907998"/>
    <lineage>
        <taxon>Bacteria</taxon>
        <taxon>Pseudomonadati</taxon>
        <taxon>Pseudomonadota</taxon>
        <taxon>Alphaproteobacteria</taxon>
        <taxon>Sphingomonadales</taxon>
        <taxon>Sphingomonadaceae</taxon>
        <taxon>Sphingomonas</taxon>
    </lineage>
</organism>
<dbReference type="EMBL" id="JAKZHW010000001">
    <property type="protein sequence ID" value="MCH8616009.1"/>
    <property type="molecule type" value="Genomic_DNA"/>
</dbReference>
<dbReference type="PANTHER" id="PTHR40031:SF1">
    <property type="entry name" value="MEMBRANE-BOUND METAL-DEPENDENT HYDROLASE"/>
    <property type="match status" value="1"/>
</dbReference>
<accession>A0ABS9VND7</accession>
<dbReference type="GO" id="GO:0016787">
    <property type="term" value="F:hydrolase activity"/>
    <property type="evidence" value="ECO:0007669"/>
    <property type="project" value="UniProtKB-KW"/>
</dbReference>
<feature type="transmembrane region" description="Helical" evidence="1">
    <location>
        <begin position="168"/>
        <end position="186"/>
    </location>
</feature>
<dbReference type="InterPro" id="IPR007404">
    <property type="entry name" value="YdjM-like"/>
</dbReference>
<dbReference type="RefSeq" id="WP_241446836.1">
    <property type="nucleotide sequence ID" value="NZ_JAKZHW010000001.1"/>
</dbReference>
<feature type="transmembrane region" description="Helical" evidence="1">
    <location>
        <begin position="137"/>
        <end position="156"/>
    </location>
</feature>
<keyword evidence="3" id="KW-1185">Reference proteome</keyword>
<evidence type="ECO:0000313" key="2">
    <source>
        <dbReference type="EMBL" id="MCH8616009.1"/>
    </source>
</evidence>
<feature type="transmembrane region" description="Helical" evidence="1">
    <location>
        <begin position="99"/>
        <end position="117"/>
    </location>
</feature>
<keyword evidence="1" id="KW-0812">Transmembrane</keyword>
<dbReference type="PANTHER" id="PTHR40031">
    <property type="entry name" value="HYPOTHETICAL MEMBRANE SPANNING PROTEIN"/>
    <property type="match status" value="1"/>
</dbReference>
<protein>
    <submittedName>
        <fullName evidence="2">Metal-dependent hydrolase</fullName>
    </submittedName>
</protein>
<dbReference type="InterPro" id="IPR053170">
    <property type="entry name" value="Transcription_regulator"/>
</dbReference>
<keyword evidence="2" id="KW-0378">Hydrolase</keyword>
<sequence>MDNLTHSMAGWVLGQAGLKTKTRKGLAALILGANMPDIDVFFGNAPWDPLAIHRGFTHGIVGGVLVMPLVLAGLLWLLDRWQSSRGKEFKSELPMRFGWLILLSYLGAITHPFLDLLTTYSVQLFSPFSNRWYHADGLFIIDVWLWLGLAIAIGVSKRREQSGREWKRLPQIAIGVVFAYVALNLLTTNRAATAVRSVSPVASSIFASPPPVLSWRRDLVWREDHCYRRSTYVPFRGLGPVSECQPTNMDDPIVRRAIRTDKRLQKFLKWSVMPQADVIRDHCTARVTIGDARYGEGRRSRLARETVVPICATNLDKRTPNS</sequence>
<reference evidence="2 3" key="1">
    <citation type="submission" date="2022-03" db="EMBL/GenBank/DDBJ databases">
        <authorList>
            <person name="Jo J.-H."/>
            <person name="Im W.-T."/>
        </authorList>
    </citation>
    <scope>NUCLEOTIDE SEQUENCE [LARGE SCALE GENOMIC DNA]</scope>
    <source>
        <strain evidence="2 3">SM33</strain>
    </source>
</reference>
<dbReference type="Proteomes" id="UP001203058">
    <property type="component" value="Unassembled WGS sequence"/>
</dbReference>
<dbReference type="Pfam" id="PF04307">
    <property type="entry name" value="YdjM"/>
    <property type="match status" value="1"/>
</dbReference>
<keyword evidence="1" id="KW-1133">Transmembrane helix</keyword>
<comment type="caution">
    <text evidence="2">The sequence shown here is derived from an EMBL/GenBank/DDBJ whole genome shotgun (WGS) entry which is preliminary data.</text>
</comment>
<gene>
    <name evidence="2" type="ORF">LZ016_07840</name>
</gene>
<proteinExistence type="predicted"/>
<evidence type="ECO:0000256" key="1">
    <source>
        <dbReference type="SAM" id="Phobius"/>
    </source>
</evidence>
<feature type="transmembrane region" description="Helical" evidence="1">
    <location>
        <begin position="56"/>
        <end position="78"/>
    </location>
</feature>
<keyword evidence="1" id="KW-0472">Membrane</keyword>